<dbReference type="PANTHER" id="PTHR43802">
    <property type="entry name" value="ENOYL-COA HYDRATASE"/>
    <property type="match status" value="1"/>
</dbReference>
<dbReference type="InterPro" id="IPR001753">
    <property type="entry name" value="Enoyl-CoA_hydra/iso"/>
</dbReference>
<keyword evidence="3" id="KW-1185">Reference proteome</keyword>
<evidence type="ECO:0000256" key="1">
    <source>
        <dbReference type="ARBA" id="ARBA00005254"/>
    </source>
</evidence>
<comment type="similarity">
    <text evidence="1">Belongs to the enoyl-CoA hydratase/isomerase family.</text>
</comment>
<dbReference type="PANTHER" id="PTHR43802:SF1">
    <property type="entry name" value="IP11341P-RELATED"/>
    <property type="match status" value="1"/>
</dbReference>
<gene>
    <name evidence="2" type="ORF">CCO03_16065</name>
</gene>
<dbReference type="AlphaFoldDB" id="A0A1Y0ERF7"/>
<protein>
    <recommendedName>
        <fullName evidence="4">Enoyl-CoA hydratase</fullName>
    </recommendedName>
</protein>
<dbReference type="InterPro" id="IPR029045">
    <property type="entry name" value="ClpP/crotonase-like_dom_sf"/>
</dbReference>
<dbReference type="NCBIfam" id="NF004840">
    <property type="entry name" value="PRK06190.1"/>
    <property type="match status" value="1"/>
</dbReference>
<evidence type="ECO:0008006" key="4">
    <source>
        <dbReference type="Google" id="ProtNLM"/>
    </source>
</evidence>
<evidence type="ECO:0000313" key="3">
    <source>
        <dbReference type="Proteomes" id="UP000196138"/>
    </source>
</evidence>
<dbReference type="Pfam" id="PF00378">
    <property type="entry name" value="ECH_1"/>
    <property type="match status" value="1"/>
</dbReference>
<reference evidence="2 3" key="1">
    <citation type="submission" date="2017-05" db="EMBL/GenBank/DDBJ databases">
        <authorList>
            <person name="Song R."/>
            <person name="Chenine A.L."/>
            <person name="Ruprecht R.M."/>
        </authorList>
    </citation>
    <scope>NUCLEOTIDE SEQUENCE [LARGE SCALE GENOMIC DNA]</scope>
    <source>
        <strain evidence="2 3">DSM 26136</strain>
    </source>
</reference>
<dbReference type="Proteomes" id="UP000196138">
    <property type="component" value="Chromosome"/>
</dbReference>
<dbReference type="SUPFAM" id="SSF52096">
    <property type="entry name" value="ClpP/crotonase"/>
    <property type="match status" value="1"/>
</dbReference>
<dbReference type="Gene3D" id="3.90.226.10">
    <property type="entry name" value="2-enoyl-CoA Hydratase, Chain A, domain 1"/>
    <property type="match status" value="1"/>
</dbReference>
<dbReference type="GO" id="GO:0003824">
    <property type="term" value="F:catalytic activity"/>
    <property type="evidence" value="ECO:0007669"/>
    <property type="project" value="UniProtKB-ARBA"/>
</dbReference>
<organism evidence="2 3">
    <name type="scientific">Comamonas serinivorans</name>
    <dbReference type="NCBI Taxonomy" id="1082851"/>
    <lineage>
        <taxon>Bacteria</taxon>
        <taxon>Pseudomonadati</taxon>
        <taxon>Pseudomonadota</taxon>
        <taxon>Betaproteobacteria</taxon>
        <taxon>Burkholderiales</taxon>
        <taxon>Comamonadaceae</taxon>
        <taxon>Comamonas</taxon>
    </lineage>
</organism>
<dbReference type="OrthoDB" id="370015at2"/>
<name>A0A1Y0ERF7_9BURK</name>
<dbReference type="CDD" id="cd06558">
    <property type="entry name" value="crotonase-like"/>
    <property type="match status" value="1"/>
</dbReference>
<evidence type="ECO:0000313" key="2">
    <source>
        <dbReference type="EMBL" id="ARU05981.1"/>
    </source>
</evidence>
<dbReference type="RefSeq" id="WP_087282671.1">
    <property type="nucleotide sequence ID" value="NZ_CP021455.1"/>
</dbReference>
<sequence>MTTPSLVLIDRPADGLAVVTLNRPEALNALSNELRRQFTAAFDTLMQDGTRVVVLAGAGRAFCAGLDLRELGARAQSGQAAFGMERELNIVGAMEAFAGPIIGAVQGAAVTGGFEVALACDLLFAAPDARFGDTHGRVGIMPGWGMSQRLSRRIGIARAKEMSLTGNYIDAATAERWGLVNRIVPNDALLAQAVQLGKDMLELSPTILPKYKRLIDEGFATTQAEGLALEQQYAREWNNANTQDVLPGGGMAALQARARKG</sequence>
<proteinExistence type="inferred from homology"/>
<accession>A0A1Y0ERF7</accession>
<dbReference type="EMBL" id="CP021455">
    <property type="protein sequence ID" value="ARU05981.1"/>
    <property type="molecule type" value="Genomic_DNA"/>
</dbReference>
<dbReference type="KEGG" id="cser:CCO03_16065"/>